<protein>
    <recommendedName>
        <fullName evidence="3">Short chain dehydrogenase</fullName>
    </recommendedName>
</protein>
<dbReference type="NCBIfam" id="NF006168">
    <property type="entry name" value="PRK08309.1"/>
    <property type="match status" value="1"/>
</dbReference>
<dbReference type="Gene3D" id="3.40.50.720">
    <property type="entry name" value="NAD(P)-binding Rossmann-like Domain"/>
    <property type="match status" value="1"/>
</dbReference>
<keyword evidence="2" id="KW-1185">Reference proteome</keyword>
<dbReference type="SUPFAM" id="SSF51735">
    <property type="entry name" value="NAD(P)-binding Rossmann-fold domains"/>
    <property type="match status" value="1"/>
</dbReference>
<proteinExistence type="predicted"/>
<dbReference type="AlphaFoldDB" id="A0A1H0Y8Z4"/>
<gene>
    <name evidence="1" type="ORF">SAMN05216231_0506</name>
</gene>
<reference evidence="1 2" key="1">
    <citation type="submission" date="2016-10" db="EMBL/GenBank/DDBJ databases">
        <authorList>
            <person name="de Groot N.N."/>
        </authorList>
    </citation>
    <scope>NUCLEOTIDE SEQUENCE [LARGE SCALE GENOMIC DNA]</scope>
    <source>
        <strain evidence="1 2">CGMCC 1.10449</strain>
    </source>
</reference>
<dbReference type="RefSeq" id="WP_092491381.1">
    <property type="nucleotide sequence ID" value="NZ_FNKD01000001.1"/>
</dbReference>
<evidence type="ECO:0000313" key="1">
    <source>
        <dbReference type="EMBL" id="SDQ11669.1"/>
    </source>
</evidence>
<accession>A0A1H0Y8Z4</accession>
<evidence type="ECO:0008006" key="3">
    <source>
        <dbReference type="Google" id="ProtNLM"/>
    </source>
</evidence>
<dbReference type="STRING" id="553311.SAMN05216231_0506"/>
<organism evidence="1 2">
    <name type="scientific">Virgibacillus salinus</name>
    <dbReference type="NCBI Taxonomy" id="553311"/>
    <lineage>
        <taxon>Bacteria</taxon>
        <taxon>Bacillati</taxon>
        <taxon>Bacillota</taxon>
        <taxon>Bacilli</taxon>
        <taxon>Bacillales</taxon>
        <taxon>Bacillaceae</taxon>
        <taxon>Virgibacillus</taxon>
    </lineage>
</organism>
<name>A0A1H0Y8Z4_9BACI</name>
<sequence>MKNQYALVVGGTGMLKNVCHWLIEQDYHVYVIGRNQSKLNKLKQETIQPENLHGIAVDYQNSTCLSNELSNLFETNGIPDIVVSWIHSSAPQALPLIKDMISKQDLSTDWRLIHIQGSARFLEKENTPVPKNCLYRRVYLGFILENNDSRWLTHNEISSGVIHAITTDSNETIVGTLEPWDMRPQ</sequence>
<evidence type="ECO:0000313" key="2">
    <source>
        <dbReference type="Proteomes" id="UP000199444"/>
    </source>
</evidence>
<dbReference type="Proteomes" id="UP000199444">
    <property type="component" value="Unassembled WGS sequence"/>
</dbReference>
<dbReference type="InterPro" id="IPR036291">
    <property type="entry name" value="NAD(P)-bd_dom_sf"/>
</dbReference>
<dbReference type="EMBL" id="FNKD01000001">
    <property type="protein sequence ID" value="SDQ11669.1"/>
    <property type="molecule type" value="Genomic_DNA"/>
</dbReference>